<protein>
    <recommendedName>
        <fullName evidence="3">F-box domain-containing protein</fullName>
    </recommendedName>
</protein>
<evidence type="ECO:0000313" key="1">
    <source>
        <dbReference type="EMBL" id="KAF4612750.1"/>
    </source>
</evidence>
<dbReference type="Proteomes" id="UP000521872">
    <property type="component" value="Unassembled WGS sequence"/>
</dbReference>
<dbReference type="EMBL" id="JAACJL010000047">
    <property type="protein sequence ID" value="KAF4612750.1"/>
    <property type="molecule type" value="Genomic_DNA"/>
</dbReference>
<keyword evidence="2" id="KW-1185">Reference proteome</keyword>
<evidence type="ECO:0000313" key="2">
    <source>
        <dbReference type="Proteomes" id="UP000521872"/>
    </source>
</evidence>
<dbReference type="AlphaFoldDB" id="A0A8H4VLS8"/>
<organism evidence="1 2">
    <name type="scientific">Agrocybe pediades</name>
    <dbReference type="NCBI Taxonomy" id="84607"/>
    <lineage>
        <taxon>Eukaryota</taxon>
        <taxon>Fungi</taxon>
        <taxon>Dikarya</taxon>
        <taxon>Basidiomycota</taxon>
        <taxon>Agaricomycotina</taxon>
        <taxon>Agaricomycetes</taxon>
        <taxon>Agaricomycetidae</taxon>
        <taxon>Agaricales</taxon>
        <taxon>Agaricineae</taxon>
        <taxon>Strophariaceae</taxon>
        <taxon>Agrocybe</taxon>
    </lineage>
</organism>
<proteinExistence type="predicted"/>
<evidence type="ECO:0008006" key="3">
    <source>
        <dbReference type="Google" id="ProtNLM"/>
    </source>
</evidence>
<reference evidence="1 2" key="1">
    <citation type="submission" date="2019-12" db="EMBL/GenBank/DDBJ databases">
        <authorList>
            <person name="Floudas D."/>
            <person name="Bentzer J."/>
            <person name="Ahren D."/>
            <person name="Johansson T."/>
            <person name="Persson P."/>
            <person name="Tunlid A."/>
        </authorList>
    </citation>
    <scope>NUCLEOTIDE SEQUENCE [LARGE SCALE GENOMIC DNA]</scope>
    <source>
        <strain evidence="1 2">CBS 102.39</strain>
    </source>
</reference>
<gene>
    <name evidence="1" type="ORF">D9613_011853</name>
</gene>
<sequence>MHFACGFELTGSDKRCTVDVLPPELLLEIFLNNTEPTNNWEDKRLTTARYTSQVCQKWRSLILPSTRIWGRLLSMHSIEDATEDWVEELRSRVGGAKLWITGSIQKTSSRSYLISLLKEKWENVQIFHVRIFQPGTLEELWPILQSKAPTLEVLRVEIIYHSNAPNSRPLFDDMAPRLRDFHTFAIFSPVAPWLYNLQSIVFGSQHAIMFILSALKSMPLLRTLEVFTSDTFDHSGTVMHGGDVGATSVYLPRLTRLCIYQRHFQEVSSLLNHIESPGCDLYVRGMRGLSTGSAIDIQRTYAAMVKWVSAFIDIHRPKVIEVGTCTYSMRPFISIMVSPELHYQNPSSDLILPLSSRGFSALRELAACPGLSSIQRLNLTSGPKFWDELLPFYRALSGVTEIAVDADLHNMQVFQHDGIPHGQIPDFPLLRTLRICALQDFSVSVGSIFDFLEYRAGVGFPVLLLEFSEYCSDGFTEDQKEYIRQHQVDGLVIKMPPT</sequence>
<accession>A0A8H4VLS8</accession>
<comment type="caution">
    <text evidence="1">The sequence shown here is derived from an EMBL/GenBank/DDBJ whole genome shotgun (WGS) entry which is preliminary data.</text>
</comment>
<name>A0A8H4VLS8_9AGAR</name>